<feature type="compositionally biased region" description="Polar residues" evidence="1">
    <location>
        <begin position="72"/>
        <end position="94"/>
    </location>
</feature>
<name>A0A2B7Y6I5_POLH7</name>
<feature type="region of interest" description="Disordered" evidence="1">
    <location>
        <begin position="1"/>
        <end position="108"/>
    </location>
</feature>
<organism evidence="2 3">
    <name type="scientific">Polytolypa hystricis (strain UAMH7299)</name>
    <dbReference type="NCBI Taxonomy" id="1447883"/>
    <lineage>
        <taxon>Eukaryota</taxon>
        <taxon>Fungi</taxon>
        <taxon>Dikarya</taxon>
        <taxon>Ascomycota</taxon>
        <taxon>Pezizomycotina</taxon>
        <taxon>Eurotiomycetes</taxon>
        <taxon>Eurotiomycetidae</taxon>
        <taxon>Onygenales</taxon>
        <taxon>Onygenales incertae sedis</taxon>
        <taxon>Polytolypa</taxon>
    </lineage>
</organism>
<keyword evidence="3" id="KW-1185">Reference proteome</keyword>
<evidence type="ECO:0000313" key="2">
    <source>
        <dbReference type="EMBL" id="PGH16237.1"/>
    </source>
</evidence>
<protein>
    <submittedName>
        <fullName evidence="2">Uncharacterized protein</fullName>
    </submittedName>
</protein>
<sequence>MGCGSSKQQDMEPTPPSVPLKSRPGTRAQSRGGEPQRRTAPPSKNPSTAPSRRGHEGRGTRTGTHSRKGSTPGSRRSQPRSAATRSTGKSSSALSPLEEQPVPEDRVITNETTTLSTFISLHCKEFYRTQIDNGGQPIRKRMARVIISKIIEGNGNERTVANELAREFQPYAKSPADEKKRADNILSHCEIAANIASLIRRHGADWTFSWDGEVEFPSLMKDRVPVRPGGF</sequence>
<dbReference type="Proteomes" id="UP000224634">
    <property type="component" value="Unassembled WGS sequence"/>
</dbReference>
<evidence type="ECO:0000256" key="1">
    <source>
        <dbReference type="SAM" id="MobiDB-lite"/>
    </source>
</evidence>
<reference evidence="2 3" key="1">
    <citation type="submission" date="2017-10" db="EMBL/GenBank/DDBJ databases">
        <title>Comparative genomics in systemic dimorphic fungi from Ajellomycetaceae.</title>
        <authorList>
            <person name="Munoz J.F."/>
            <person name="Mcewen J.G."/>
            <person name="Clay O.K."/>
            <person name="Cuomo C.A."/>
        </authorList>
    </citation>
    <scope>NUCLEOTIDE SEQUENCE [LARGE SCALE GENOMIC DNA]</scope>
    <source>
        <strain evidence="2 3">UAMH7299</strain>
    </source>
</reference>
<gene>
    <name evidence="2" type="ORF">AJ80_05260</name>
</gene>
<proteinExistence type="predicted"/>
<evidence type="ECO:0000313" key="3">
    <source>
        <dbReference type="Proteomes" id="UP000224634"/>
    </source>
</evidence>
<dbReference type="EMBL" id="PDNA01000075">
    <property type="protein sequence ID" value="PGH16237.1"/>
    <property type="molecule type" value="Genomic_DNA"/>
</dbReference>
<comment type="caution">
    <text evidence="2">The sequence shown here is derived from an EMBL/GenBank/DDBJ whole genome shotgun (WGS) entry which is preliminary data.</text>
</comment>
<accession>A0A2B7Y6I5</accession>
<dbReference type="AlphaFoldDB" id="A0A2B7Y6I5"/>